<dbReference type="GO" id="GO:0006390">
    <property type="term" value="P:mitochondrial transcription"/>
    <property type="evidence" value="ECO:0007669"/>
    <property type="project" value="TreeGrafter"/>
</dbReference>
<accession>A0A6P9C7B9</accession>
<evidence type="ECO:0000256" key="5">
    <source>
        <dbReference type="ARBA" id="ARBA00022695"/>
    </source>
</evidence>
<evidence type="ECO:0000313" key="9">
    <source>
        <dbReference type="Proteomes" id="UP001652622"/>
    </source>
</evidence>
<dbReference type="AlphaFoldDB" id="A0A6P9C7B9"/>
<dbReference type="OrthoDB" id="196547at2759"/>
<protein>
    <recommendedName>
        <fullName evidence="2">DNA-directed RNA polymerase</fullName>
        <ecNumber evidence="2">2.7.7.6</ecNumber>
    </recommendedName>
</protein>
<dbReference type="PANTHER" id="PTHR10102">
    <property type="entry name" value="DNA-DIRECTED RNA POLYMERASE, MITOCHONDRIAL"/>
    <property type="match status" value="1"/>
</dbReference>
<dbReference type="SUPFAM" id="SSF56672">
    <property type="entry name" value="DNA/RNA polymerases"/>
    <property type="match status" value="2"/>
</dbReference>
<dbReference type="Gene3D" id="1.10.150.20">
    <property type="entry name" value="5' to 3' exonuclease, C-terminal subdomain"/>
    <property type="match status" value="1"/>
</dbReference>
<dbReference type="CTD" id="5442"/>
<evidence type="ECO:0000256" key="1">
    <source>
        <dbReference type="ARBA" id="ARBA00009493"/>
    </source>
</evidence>
<sequence length="892" mass="102379">MLNLQGPLRWGKGSLRVGMRCYSTRVKEESRKLWLHEQVELLEVLKARVKQLRADNEPDILKPKIEVCQIQKFSYFPGAQVQKTAAPQTSQGKPVVPTDEAAHVLKANAWKAKVKMEKQASKMKRWDVDTRTLEAILSSKTLVEKAVKGSPKSVRQPTADGSEAQSDCKMALTGIRVWDRNEPPVSSAVQASAEPVPMLNGRLLPEMKVFQDDIRMTILAYMDTSLFKGQKRKALQCLLYFHNTPGLKKFLTTQMFSLLMCHYAKQGALKKIGWLFSMLEENNLKPNQDCYMAVLNCMGRIKTEPHIISRCIEQLESEGFSLQSFFKDSTYEDNEVMMILKAIQTVKPDFQPEFFSPPTSTIPLLEKFYKKKKSVSYSKLNFTAEELQQRFRKQYNSETSDRVTVESVEATKPITATTIKAREILSKIRSQWEATLLHNLSKLKKQENIWRTSKLDVYPFLCVLTEKEYVDLMMQTVFSLPALGECVSILAKDLGTRIYNKYTILRKSCTISEDNFEKTYDSYVKLLASDNQVNHYLPREYWEKLRAEAGYSPSLISKQVIWPPSLLIQLGFQLIELMVQTLKLDNSLLPSLPKTSVIPVLYHVYSFRGTKQVEISRKKDAENGLRIAQVLDGHVTRKVVKQTVMTVVYGVTQYGGRLQIEKQLKEIENFPKEDVWQASKYLVRLVFQSLSEMFSGSREIQNWLTESAWLISKTGQTVEWVTPLGLPIIQPYHNKKSMLVKGDLQSLHLKSNYNVGQKPNTRKQKNAFPPNFIHSLDSSHMMLTALHCQKAGLTFVSVHDCFWTHAATVDLMNKICREQFVALHSQPILEDLSKFMLQKYCPKTTISENDIKKKSQQAVQARIQELKNLLPKIPKKGDFKLEKVKRSVYFFN</sequence>
<comment type="similarity">
    <text evidence="1">Belongs to the phage and mitochondrial RNA polymerase family.</text>
</comment>
<organism evidence="9 10">
    <name type="scientific">Pantherophis guttatus</name>
    <name type="common">Corn snake</name>
    <name type="synonym">Elaphe guttata</name>
    <dbReference type="NCBI Taxonomy" id="94885"/>
    <lineage>
        <taxon>Eukaryota</taxon>
        <taxon>Metazoa</taxon>
        <taxon>Chordata</taxon>
        <taxon>Craniata</taxon>
        <taxon>Vertebrata</taxon>
        <taxon>Euteleostomi</taxon>
        <taxon>Lepidosauria</taxon>
        <taxon>Squamata</taxon>
        <taxon>Bifurcata</taxon>
        <taxon>Unidentata</taxon>
        <taxon>Episquamata</taxon>
        <taxon>Toxicofera</taxon>
        <taxon>Serpentes</taxon>
        <taxon>Colubroidea</taxon>
        <taxon>Colubridae</taxon>
        <taxon>Colubrinae</taxon>
        <taxon>Pantherophis</taxon>
    </lineage>
</organism>
<proteinExistence type="inferred from homology"/>
<dbReference type="InParanoid" id="A0A6P9C7B9"/>
<dbReference type="RefSeq" id="XP_034278454.1">
    <property type="nucleotide sequence ID" value="XM_034422563.2"/>
</dbReference>
<dbReference type="InterPro" id="IPR002092">
    <property type="entry name" value="DNA-dir_Rpol_phage-type"/>
</dbReference>
<keyword evidence="9" id="KW-1185">Reference proteome</keyword>
<dbReference type="FunFam" id="1.10.150.20:FF:000031">
    <property type="entry name" value="DNA-directed RNA polymerase"/>
    <property type="match status" value="1"/>
</dbReference>
<dbReference type="Proteomes" id="UP001652622">
    <property type="component" value="Unplaced"/>
</dbReference>
<keyword evidence="3 10" id="KW-0240">DNA-directed RNA polymerase</keyword>
<dbReference type="InterPro" id="IPR043502">
    <property type="entry name" value="DNA/RNA_pol_sf"/>
</dbReference>
<evidence type="ECO:0000256" key="4">
    <source>
        <dbReference type="ARBA" id="ARBA00022679"/>
    </source>
</evidence>
<dbReference type="PROSITE" id="PS00489">
    <property type="entry name" value="RNA_POL_PHAGE_2"/>
    <property type="match status" value="1"/>
</dbReference>
<dbReference type="Pfam" id="PF00940">
    <property type="entry name" value="RNA_pol"/>
    <property type="match status" value="1"/>
</dbReference>
<dbReference type="FunCoup" id="A0A6P9C7B9">
    <property type="interactions" value="248"/>
</dbReference>
<dbReference type="PANTHER" id="PTHR10102:SF0">
    <property type="entry name" value="DNA-DIRECTED RNA POLYMERASE, MITOCHONDRIAL"/>
    <property type="match status" value="1"/>
</dbReference>
<dbReference type="GO" id="GO:0001018">
    <property type="term" value="F:mitochondrial promoter sequence-specific DNA binding"/>
    <property type="evidence" value="ECO:0007669"/>
    <property type="project" value="TreeGrafter"/>
</dbReference>
<dbReference type="GO" id="GO:0034245">
    <property type="term" value="C:mitochondrial DNA-directed RNA polymerase complex"/>
    <property type="evidence" value="ECO:0007669"/>
    <property type="project" value="TreeGrafter"/>
</dbReference>
<evidence type="ECO:0000256" key="3">
    <source>
        <dbReference type="ARBA" id="ARBA00022478"/>
    </source>
</evidence>
<dbReference type="GO" id="GO:0003899">
    <property type="term" value="F:DNA-directed RNA polymerase activity"/>
    <property type="evidence" value="ECO:0007669"/>
    <property type="project" value="UniProtKB-EC"/>
</dbReference>
<name>A0A6P9C7B9_PANGU</name>
<dbReference type="SMART" id="SM01311">
    <property type="entry name" value="RPOL_N"/>
    <property type="match status" value="1"/>
</dbReference>
<reference evidence="10" key="1">
    <citation type="submission" date="2025-08" db="UniProtKB">
        <authorList>
            <consortium name="RefSeq"/>
        </authorList>
    </citation>
    <scope>IDENTIFICATION</scope>
    <source>
        <tissue evidence="10">Blood</tissue>
    </source>
</reference>
<dbReference type="KEGG" id="pgut:117668566"/>
<evidence type="ECO:0000259" key="8">
    <source>
        <dbReference type="SMART" id="SM01311"/>
    </source>
</evidence>
<evidence type="ECO:0000313" key="10">
    <source>
        <dbReference type="RefSeq" id="XP_034278454.1"/>
    </source>
</evidence>
<dbReference type="InterPro" id="IPR046950">
    <property type="entry name" value="DNA-dir_Rpol_C_phage-type"/>
</dbReference>
<dbReference type="EC" id="2.7.7.6" evidence="2"/>
<dbReference type="GeneID" id="117668566"/>
<gene>
    <name evidence="10" type="primary">POLRMT</name>
</gene>
<comment type="catalytic activity">
    <reaction evidence="7">
        <text>RNA(n) + a ribonucleoside 5'-triphosphate = RNA(n+1) + diphosphate</text>
        <dbReference type="Rhea" id="RHEA:21248"/>
        <dbReference type="Rhea" id="RHEA-COMP:14527"/>
        <dbReference type="Rhea" id="RHEA-COMP:17342"/>
        <dbReference type="ChEBI" id="CHEBI:33019"/>
        <dbReference type="ChEBI" id="CHEBI:61557"/>
        <dbReference type="ChEBI" id="CHEBI:140395"/>
        <dbReference type="EC" id="2.7.7.6"/>
    </reaction>
</comment>
<keyword evidence="4" id="KW-0808">Transferase</keyword>
<evidence type="ECO:0000256" key="7">
    <source>
        <dbReference type="ARBA" id="ARBA00048552"/>
    </source>
</evidence>
<feature type="domain" description="DNA-directed RNA polymerase N-terminal" evidence="8">
    <location>
        <begin position="392"/>
        <end position="656"/>
    </location>
</feature>
<keyword evidence="5" id="KW-0548">Nucleotidyltransferase</keyword>
<dbReference type="OMA" id="ANHFRNK"/>
<keyword evidence="6" id="KW-0804">Transcription</keyword>
<evidence type="ECO:0000256" key="2">
    <source>
        <dbReference type="ARBA" id="ARBA00012418"/>
    </source>
</evidence>
<dbReference type="InterPro" id="IPR029262">
    <property type="entry name" value="RPOL_N"/>
</dbReference>
<evidence type="ECO:0000256" key="6">
    <source>
        <dbReference type="ARBA" id="ARBA00023163"/>
    </source>
</evidence>